<evidence type="ECO:0000256" key="1">
    <source>
        <dbReference type="ARBA" id="ARBA00022741"/>
    </source>
</evidence>
<dbReference type="Proteomes" id="UP001321477">
    <property type="component" value="Chromosome"/>
</dbReference>
<evidence type="ECO:0000313" key="4">
    <source>
        <dbReference type="EMBL" id="BDZ55566.1"/>
    </source>
</evidence>
<dbReference type="EMBL" id="AP027734">
    <property type="protein sequence ID" value="BDZ55566.1"/>
    <property type="molecule type" value="Genomic_DNA"/>
</dbReference>
<gene>
    <name evidence="4" type="ORF">GCM10025870_26390</name>
</gene>
<dbReference type="InterPro" id="IPR051309">
    <property type="entry name" value="ABCF_ATPase"/>
</dbReference>
<dbReference type="InterPro" id="IPR003439">
    <property type="entry name" value="ABC_transporter-like_ATP-bd"/>
</dbReference>
<dbReference type="RefSeq" id="WP_234659678.1">
    <property type="nucleotide sequence ID" value="NZ_AP027734.1"/>
</dbReference>
<dbReference type="Gene3D" id="3.40.50.300">
    <property type="entry name" value="P-loop containing nucleotide triphosphate hydrolases"/>
    <property type="match status" value="2"/>
</dbReference>
<dbReference type="SUPFAM" id="SSF52540">
    <property type="entry name" value="P-loop containing nucleoside triphosphate hydrolases"/>
    <property type="match status" value="2"/>
</dbReference>
<dbReference type="PROSITE" id="PS50893">
    <property type="entry name" value="ABC_TRANSPORTER_2"/>
    <property type="match status" value="2"/>
</dbReference>
<feature type="domain" description="ABC transporter" evidence="3">
    <location>
        <begin position="4"/>
        <end position="263"/>
    </location>
</feature>
<evidence type="ECO:0000256" key="2">
    <source>
        <dbReference type="ARBA" id="ARBA00022840"/>
    </source>
</evidence>
<organism evidence="4 5">
    <name type="scientific">Agromyces marinus</name>
    <dbReference type="NCBI Taxonomy" id="1389020"/>
    <lineage>
        <taxon>Bacteria</taxon>
        <taxon>Bacillati</taxon>
        <taxon>Actinomycetota</taxon>
        <taxon>Actinomycetes</taxon>
        <taxon>Micrococcales</taxon>
        <taxon>Microbacteriaceae</taxon>
        <taxon>Agromyces</taxon>
    </lineage>
</organism>
<dbReference type="SMART" id="SM00382">
    <property type="entry name" value="AAA"/>
    <property type="match status" value="2"/>
</dbReference>
<evidence type="ECO:0000313" key="5">
    <source>
        <dbReference type="Proteomes" id="UP001321477"/>
    </source>
</evidence>
<dbReference type="CDD" id="cd03221">
    <property type="entry name" value="ABCF_EF-3"/>
    <property type="match status" value="1"/>
</dbReference>
<reference evidence="5" key="1">
    <citation type="journal article" date="2019" name="Int. J. Syst. Evol. Microbiol.">
        <title>The Global Catalogue of Microorganisms (GCM) 10K type strain sequencing project: providing services to taxonomists for standard genome sequencing and annotation.</title>
        <authorList>
            <consortium name="The Broad Institute Genomics Platform"/>
            <consortium name="The Broad Institute Genome Sequencing Center for Infectious Disease"/>
            <person name="Wu L."/>
            <person name="Ma J."/>
        </authorList>
    </citation>
    <scope>NUCLEOTIDE SEQUENCE [LARGE SCALE GENOMIC DNA]</scope>
    <source>
        <strain evidence="5">NBRC 109019</strain>
    </source>
</reference>
<dbReference type="PANTHER" id="PTHR42855:SF1">
    <property type="entry name" value="ABC TRANSPORTER DOMAIN-CONTAINING PROTEIN"/>
    <property type="match status" value="1"/>
</dbReference>
<keyword evidence="1" id="KW-0547">Nucleotide-binding</keyword>
<dbReference type="GO" id="GO:0005524">
    <property type="term" value="F:ATP binding"/>
    <property type="evidence" value="ECO:0007669"/>
    <property type="project" value="UniProtKB-KW"/>
</dbReference>
<dbReference type="Pfam" id="PF00005">
    <property type="entry name" value="ABC_tran"/>
    <property type="match status" value="2"/>
</dbReference>
<dbReference type="InterPro" id="IPR003593">
    <property type="entry name" value="AAA+_ATPase"/>
</dbReference>
<protein>
    <submittedName>
        <fullName evidence="4">ABC transporter ATP-binding protein</fullName>
    </submittedName>
</protein>
<sequence>MGFIDVNGVSFSLPDGRPLLADVAFRVTEGRTTALIGQNGAGKTTLLRIIRGDLRPDEGSVQVDGGLGVMDQFVGRGEVAPGATPTVHGLLVSVAPDRVRRAAIELEAAENALIEADDTAAQMRYATALADYAEAGGYEQEVLWDHCTTAALGIPFERARWRELTTLSGGEQKRLALEALLRGPEQVLVLDEPDNSLDVPGKRWLEGQLRATPKTVLLVSHDRELLARAADRIVTLEAGAAGSTAWVHGGSFRGYHEAREDRFARLDELRRRWDEQHAQLTQLVQTLKVKATYNDGMASRYQAALTRLRKFEVAGPPEERPPAQAVSMRLRGSRTGKRAVVCEGLELTGLMRAFDLEVWYGDRVAVLGSNGSGKSHFLRLLAAGGTDPDPGAGHLTDIGATLARVPHRGTATLGARVVPGWFAQGHELPGLRGRTLLEILHRGDANRDGMPREAASSALDRYGLAGAAQQRFEVLSGGQQARLQILLLELSGATLLLLDEPTDNLDLVSAEALEDALGRFAGSVVAVTHDRWFTRSFDRYLVFRADGEVVETDEPVFDEVRVARAR</sequence>
<keyword evidence="2 4" id="KW-0067">ATP-binding</keyword>
<dbReference type="InterPro" id="IPR027417">
    <property type="entry name" value="P-loop_NTPase"/>
</dbReference>
<dbReference type="PANTHER" id="PTHR42855">
    <property type="entry name" value="ABC TRANSPORTER ATP-BINDING SUBUNIT"/>
    <property type="match status" value="1"/>
</dbReference>
<accession>A0ABM8H426</accession>
<feature type="domain" description="ABC transporter" evidence="3">
    <location>
        <begin position="330"/>
        <end position="565"/>
    </location>
</feature>
<name>A0ABM8H426_9MICO</name>
<keyword evidence="5" id="KW-1185">Reference proteome</keyword>
<evidence type="ECO:0000259" key="3">
    <source>
        <dbReference type="PROSITE" id="PS50893"/>
    </source>
</evidence>
<proteinExistence type="predicted"/>